<evidence type="ECO:0000256" key="4">
    <source>
        <dbReference type="ARBA" id="ARBA00022475"/>
    </source>
</evidence>
<feature type="transmembrane region" description="Helical" evidence="14">
    <location>
        <begin position="256"/>
        <end position="273"/>
    </location>
</feature>
<comment type="catalytic activity">
    <reaction evidence="13 14">
        <text>heme b + (2E,6E)-farnesyl diphosphate + H2O = Fe(II)-heme o + diphosphate</text>
        <dbReference type="Rhea" id="RHEA:28070"/>
        <dbReference type="ChEBI" id="CHEBI:15377"/>
        <dbReference type="ChEBI" id="CHEBI:33019"/>
        <dbReference type="ChEBI" id="CHEBI:60344"/>
        <dbReference type="ChEBI" id="CHEBI:60530"/>
        <dbReference type="ChEBI" id="CHEBI:175763"/>
        <dbReference type="EC" id="2.5.1.141"/>
    </reaction>
</comment>
<evidence type="ECO:0000256" key="1">
    <source>
        <dbReference type="ARBA" id="ARBA00004651"/>
    </source>
</evidence>
<keyword evidence="7 14" id="KW-1133">Transmembrane helix</keyword>
<dbReference type="CDD" id="cd13957">
    <property type="entry name" value="PT_UbiA_Cox10"/>
    <property type="match status" value="1"/>
</dbReference>
<evidence type="ECO:0000256" key="7">
    <source>
        <dbReference type="ARBA" id="ARBA00022989"/>
    </source>
</evidence>
<dbReference type="KEGG" id="gtl:EP073_03985"/>
<dbReference type="GO" id="GO:0048034">
    <property type="term" value="P:heme O biosynthetic process"/>
    <property type="evidence" value="ECO:0007669"/>
    <property type="project" value="UniProtKB-UniRule"/>
</dbReference>
<feature type="transmembrane region" description="Helical" evidence="14">
    <location>
        <begin position="12"/>
        <end position="30"/>
    </location>
</feature>
<dbReference type="UniPathway" id="UPA00834">
    <property type="reaction ID" value="UER00712"/>
</dbReference>
<dbReference type="InterPro" id="IPR000537">
    <property type="entry name" value="UbiA_prenyltransferase"/>
</dbReference>
<dbReference type="PANTHER" id="PTHR43448">
    <property type="entry name" value="PROTOHEME IX FARNESYLTRANSFERASE, MITOCHONDRIAL"/>
    <property type="match status" value="1"/>
</dbReference>
<comment type="function">
    <text evidence="14">Converts heme B (protoheme IX) to heme O by substitution of the vinyl group on carbon 2 of heme B porphyrin ring with a hydroxyethyl farnesyl side group.</text>
</comment>
<feature type="transmembrane region" description="Helical" evidence="14">
    <location>
        <begin position="231"/>
        <end position="249"/>
    </location>
</feature>
<protein>
    <recommendedName>
        <fullName evidence="11 14">Protoheme IX farnesyltransferase</fullName>
        <ecNumber evidence="3 14">2.5.1.141</ecNumber>
    </recommendedName>
    <alternativeName>
        <fullName evidence="12 14">Heme B farnesyltransferase</fullName>
    </alternativeName>
    <alternativeName>
        <fullName evidence="10 14">Heme O synthase</fullName>
    </alternativeName>
</protein>
<evidence type="ECO:0000256" key="10">
    <source>
        <dbReference type="ARBA" id="ARBA00030253"/>
    </source>
</evidence>
<accession>A0A3R5UX37</accession>
<dbReference type="GO" id="GO:0008495">
    <property type="term" value="F:protoheme IX farnesyltransferase activity"/>
    <property type="evidence" value="ECO:0007669"/>
    <property type="project" value="UniProtKB-UniRule"/>
</dbReference>
<comment type="miscellaneous">
    <text evidence="14">Carbon 2 of the heme B porphyrin ring is defined according to the Fischer nomenclature.</text>
</comment>
<gene>
    <name evidence="14" type="primary">ctaB</name>
    <name evidence="15" type="ORF">EP073_03985</name>
</gene>
<dbReference type="PANTHER" id="PTHR43448:SF7">
    <property type="entry name" value="4-HYDROXYBENZOATE SOLANESYLTRANSFERASE"/>
    <property type="match status" value="1"/>
</dbReference>
<evidence type="ECO:0000256" key="8">
    <source>
        <dbReference type="ARBA" id="ARBA00023133"/>
    </source>
</evidence>
<dbReference type="HAMAP" id="MF_00154">
    <property type="entry name" value="CyoE_CtaB"/>
    <property type="match status" value="1"/>
</dbReference>
<keyword evidence="4 14" id="KW-1003">Cell membrane</keyword>
<feature type="transmembrane region" description="Helical" evidence="14">
    <location>
        <begin position="130"/>
        <end position="151"/>
    </location>
</feature>
<dbReference type="InterPro" id="IPR006369">
    <property type="entry name" value="Protohaem_IX_farnesylTrfase"/>
</dbReference>
<comment type="subcellular location">
    <subcellularLocation>
        <location evidence="1 14">Cell membrane</location>
        <topology evidence="1 14">Multi-pass membrane protein</topology>
    </subcellularLocation>
</comment>
<dbReference type="EC" id="2.5.1.141" evidence="3 14"/>
<evidence type="ECO:0000313" key="15">
    <source>
        <dbReference type="EMBL" id="QAR32594.1"/>
    </source>
</evidence>
<evidence type="ECO:0000256" key="6">
    <source>
        <dbReference type="ARBA" id="ARBA00022692"/>
    </source>
</evidence>
<evidence type="ECO:0000256" key="12">
    <source>
        <dbReference type="ARBA" id="ARBA00042475"/>
    </source>
</evidence>
<keyword evidence="16" id="KW-1185">Reference proteome</keyword>
<evidence type="ECO:0000256" key="2">
    <source>
        <dbReference type="ARBA" id="ARBA00004919"/>
    </source>
</evidence>
<keyword evidence="5 14" id="KW-0808">Transferase</keyword>
<feature type="transmembrane region" description="Helical" evidence="14">
    <location>
        <begin position="36"/>
        <end position="56"/>
    </location>
</feature>
<evidence type="ECO:0000256" key="13">
    <source>
        <dbReference type="ARBA" id="ARBA00047690"/>
    </source>
</evidence>
<dbReference type="Proteomes" id="UP000287502">
    <property type="component" value="Chromosome"/>
</dbReference>
<feature type="transmembrane region" description="Helical" evidence="14">
    <location>
        <begin position="106"/>
        <end position="123"/>
    </location>
</feature>
<evidence type="ECO:0000313" key="16">
    <source>
        <dbReference type="Proteomes" id="UP000287502"/>
    </source>
</evidence>
<feature type="transmembrane region" description="Helical" evidence="14">
    <location>
        <begin position="157"/>
        <end position="177"/>
    </location>
</feature>
<dbReference type="InterPro" id="IPR044878">
    <property type="entry name" value="UbiA_sf"/>
</dbReference>
<dbReference type="Gene3D" id="1.10.357.140">
    <property type="entry name" value="UbiA prenyltransferase"/>
    <property type="match status" value="1"/>
</dbReference>
<comment type="similarity">
    <text evidence="14">Belongs to the UbiA prenyltransferase family. Protoheme IX farnesyltransferase subfamily.</text>
</comment>
<dbReference type="Pfam" id="PF01040">
    <property type="entry name" value="UbiA"/>
    <property type="match status" value="1"/>
</dbReference>
<keyword evidence="8 14" id="KW-0350">Heme biosynthesis</keyword>
<keyword evidence="6 14" id="KW-0812">Transmembrane</keyword>
<keyword evidence="9 14" id="KW-0472">Membrane</keyword>
<comment type="pathway">
    <text evidence="2 14">Porphyrin-containing compound metabolism; heme O biosynthesis; heme O from protoheme: step 1/1.</text>
</comment>
<reference evidence="15 16" key="1">
    <citation type="submission" date="2019-01" db="EMBL/GenBank/DDBJ databases">
        <title>Geovibrio thiophilus DSM 11263, complete genome.</title>
        <authorList>
            <person name="Spring S."/>
            <person name="Bunk B."/>
            <person name="Sproer C."/>
        </authorList>
    </citation>
    <scope>NUCLEOTIDE SEQUENCE [LARGE SCALE GENOMIC DNA]</scope>
    <source>
        <strain evidence="15 16">DSM 11263</strain>
    </source>
</reference>
<proteinExistence type="inferred from homology"/>
<sequence length="280" mass="30874">MNTDFLKLIRLKVTILVGLSAFAGTCLFSPSAGKNHLYGVLAAVLLAAGCSALNQWQERQEDSLMERTKDRPLPSGRMKPEEALMFAVILLAVAFTLIIRMKNIPLLASGIAAVAVYNFLYTPMKKKTPFALMTGSVSGALPPVIGFLAAGGSPADMRIFVVAGILYIWQTPHFALLSFKYADDYAKAGFKTLTGTFGEIKTRKFINVWMSGYATSLFFAIPAGIYLHQPVYFIHAFVAAGTYILFFRFRADTDKAFMILNISIALFFMLLIADRMFSLI</sequence>
<name>A0A3R5UX37_9BACT</name>
<dbReference type="OrthoDB" id="9814417at2"/>
<evidence type="ECO:0000256" key="14">
    <source>
        <dbReference type="HAMAP-Rule" id="MF_00154"/>
    </source>
</evidence>
<feature type="transmembrane region" description="Helical" evidence="14">
    <location>
        <begin position="205"/>
        <end position="225"/>
    </location>
</feature>
<dbReference type="EMBL" id="CP035108">
    <property type="protein sequence ID" value="QAR32594.1"/>
    <property type="molecule type" value="Genomic_DNA"/>
</dbReference>
<evidence type="ECO:0000256" key="9">
    <source>
        <dbReference type="ARBA" id="ARBA00023136"/>
    </source>
</evidence>
<evidence type="ECO:0000256" key="11">
    <source>
        <dbReference type="ARBA" id="ARBA00040810"/>
    </source>
</evidence>
<dbReference type="RefSeq" id="WP_128465881.1">
    <property type="nucleotide sequence ID" value="NZ_CP035108.1"/>
</dbReference>
<organism evidence="15 16">
    <name type="scientific">Geovibrio thiophilus</name>
    <dbReference type="NCBI Taxonomy" id="139438"/>
    <lineage>
        <taxon>Bacteria</taxon>
        <taxon>Pseudomonadati</taxon>
        <taxon>Deferribacterota</taxon>
        <taxon>Deferribacteres</taxon>
        <taxon>Deferribacterales</taxon>
        <taxon>Geovibrionaceae</taxon>
        <taxon>Geovibrio</taxon>
    </lineage>
</organism>
<dbReference type="AlphaFoldDB" id="A0A3R5UX37"/>
<dbReference type="GO" id="GO:0005886">
    <property type="term" value="C:plasma membrane"/>
    <property type="evidence" value="ECO:0007669"/>
    <property type="project" value="UniProtKB-SubCell"/>
</dbReference>
<feature type="transmembrane region" description="Helical" evidence="14">
    <location>
        <begin position="83"/>
        <end position="100"/>
    </location>
</feature>
<evidence type="ECO:0000256" key="5">
    <source>
        <dbReference type="ARBA" id="ARBA00022679"/>
    </source>
</evidence>
<evidence type="ECO:0000256" key="3">
    <source>
        <dbReference type="ARBA" id="ARBA00012292"/>
    </source>
</evidence>